<dbReference type="InterPro" id="IPR038731">
    <property type="entry name" value="RgtA/B/C-like"/>
</dbReference>
<reference evidence="10 11" key="1">
    <citation type="submission" date="2017-01" db="EMBL/GenBank/DDBJ databases">
        <title>Pseudomonas psychrotolerans genome sequencing and assembly.</title>
        <authorList>
            <person name="Vyas B."/>
            <person name="Mayilraj S."/>
        </authorList>
    </citation>
    <scope>NUCLEOTIDE SEQUENCE [LARGE SCALE GENOMIC DNA]</scope>
    <source>
        <strain evidence="10 11">SDS18</strain>
    </source>
</reference>
<evidence type="ECO:0000256" key="7">
    <source>
        <dbReference type="ARBA" id="ARBA00023136"/>
    </source>
</evidence>
<feature type="transmembrane region" description="Helical" evidence="8">
    <location>
        <begin position="340"/>
        <end position="358"/>
    </location>
</feature>
<feature type="transmembrane region" description="Helical" evidence="8">
    <location>
        <begin position="106"/>
        <end position="127"/>
    </location>
</feature>
<accession>A0ABX3IPA4</accession>
<keyword evidence="5 8" id="KW-0812">Transmembrane</keyword>
<keyword evidence="6 8" id="KW-1133">Transmembrane helix</keyword>
<feature type="transmembrane region" description="Helical" evidence="8">
    <location>
        <begin position="316"/>
        <end position="334"/>
    </location>
</feature>
<dbReference type="Proteomes" id="UP000189310">
    <property type="component" value="Unassembled WGS sequence"/>
</dbReference>
<keyword evidence="4" id="KW-0808">Transferase</keyword>
<dbReference type="EMBL" id="MTLN01000011">
    <property type="protein sequence ID" value="ONN68929.1"/>
    <property type="molecule type" value="Genomic_DNA"/>
</dbReference>
<keyword evidence="3" id="KW-0328">Glycosyltransferase</keyword>
<evidence type="ECO:0000256" key="4">
    <source>
        <dbReference type="ARBA" id="ARBA00022679"/>
    </source>
</evidence>
<evidence type="ECO:0000256" key="2">
    <source>
        <dbReference type="ARBA" id="ARBA00022475"/>
    </source>
</evidence>
<feature type="domain" description="Glycosyltransferase RgtA/B/C/D-like" evidence="9">
    <location>
        <begin position="88"/>
        <end position="238"/>
    </location>
</feature>
<keyword evidence="11" id="KW-1185">Reference proteome</keyword>
<evidence type="ECO:0000256" key="6">
    <source>
        <dbReference type="ARBA" id="ARBA00022989"/>
    </source>
</evidence>
<keyword evidence="7 8" id="KW-0472">Membrane</keyword>
<dbReference type="InterPro" id="IPR050297">
    <property type="entry name" value="LipidA_mod_glycosyltrf_83"/>
</dbReference>
<evidence type="ECO:0000256" key="5">
    <source>
        <dbReference type="ARBA" id="ARBA00022692"/>
    </source>
</evidence>
<proteinExistence type="predicted"/>
<evidence type="ECO:0000313" key="11">
    <source>
        <dbReference type="Proteomes" id="UP000189310"/>
    </source>
</evidence>
<feature type="transmembrane region" description="Helical" evidence="8">
    <location>
        <begin position="370"/>
        <end position="386"/>
    </location>
</feature>
<organism evidence="10 11">
    <name type="scientific">Pseudomonas oryzihabitans</name>
    <dbReference type="NCBI Taxonomy" id="47885"/>
    <lineage>
        <taxon>Bacteria</taxon>
        <taxon>Pseudomonadati</taxon>
        <taxon>Pseudomonadota</taxon>
        <taxon>Gammaproteobacteria</taxon>
        <taxon>Pseudomonadales</taxon>
        <taxon>Pseudomonadaceae</taxon>
        <taxon>Pseudomonas</taxon>
    </lineage>
</organism>
<gene>
    <name evidence="10" type="ORF">BVL52_23120</name>
</gene>
<comment type="caution">
    <text evidence="10">The sequence shown here is derived from an EMBL/GenBank/DDBJ whole genome shotgun (WGS) entry which is preliminary data.</text>
</comment>
<sequence>MVAPGREPVLPSLPESCRVSSIPSPARLRLESLALCLLAVPLFTLGLWEQPFIGFDGRFALFAQEMFRHGASAFPTSYGQPYPDYPATSTLLIDVFAQLFGEVNRLATVIPTALASAAIVGLLYRLLAERSRAWGLLAVLVLLLTNGFLAKARSICLDQFVTLAALGCFYLLWSADQRGLSRRRALVFLCMAAGFAVRGPLGLIEPCGVVCVYWLVQGDWRRSFGYGLVGALVLMLCCALLFGLAWRTGGMPFVEDVIRMQVSGRLDDTDGAGYPWWYFLQLGLYRYAPAFPLALLALPTLRHHWRQRQAQADSRLLLQLAGFAALIVVALSIPTFKKPYYILPAIPACAALGAWVLLQGQGALAWVRRLFLPLLVIFPLVLGALVKLQQPRLQAAGWWPELDLRFLLGAFAILALFALVATWRERGAFRLGMPLAAAALAQWLLVVLALDPMQALRYDTRAFVTRLESLRQGEPGQLVFFGLGQDTKAFRYLMNLDYDVPLPTFIDIGQAGQLAQVTRPAYVLLDADSQAALAGTPLASRQPVLEGRFNDNRWQAYYLP</sequence>
<evidence type="ECO:0000313" key="10">
    <source>
        <dbReference type="EMBL" id="ONN68929.1"/>
    </source>
</evidence>
<dbReference type="Pfam" id="PF13231">
    <property type="entry name" value="PMT_2"/>
    <property type="match status" value="1"/>
</dbReference>
<feature type="transmembrane region" description="Helical" evidence="8">
    <location>
        <begin position="276"/>
        <end position="296"/>
    </location>
</feature>
<name>A0ABX3IPA4_9PSED</name>
<feature type="transmembrane region" description="Helical" evidence="8">
    <location>
        <begin position="223"/>
        <end position="246"/>
    </location>
</feature>
<feature type="transmembrane region" description="Helical" evidence="8">
    <location>
        <begin position="406"/>
        <end position="424"/>
    </location>
</feature>
<feature type="transmembrane region" description="Helical" evidence="8">
    <location>
        <begin position="156"/>
        <end position="173"/>
    </location>
</feature>
<comment type="subcellular location">
    <subcellularLocation>
        <location evidence="1">Cell membrane</location>
        <topology evidence="1">Multi-pass membrane protein</topology>
    </subcellularLocation>
</comment>
<keyword evidence="2" id="KW-1003">Cell membrane</keyword>
<dbReference type="PANTHER" id="PTHR33908">
    <property type="entry name" value="MANNOSYLTRANSFERASE YKCB-RELATED"/>
    <property type="match status" value="1"/>
</dbReference>
<evidence type="ECO:0000256" key="8">
    <source>
        <dbReference type="SAM" id="Phobius"/>
    </source>
</evidence>
<dbReference type="PANTHER" id="PTHR33908:SF3">
    <property type="entry name" value="UNDECAPRENYL PHOSPHATE-ALPHA-4-AMINO-4-DEOXY-L-ARABINOSE ARABINOSYL TRANSFERASE"/>
    <property type="match status" value="1"/>
</dbReference>
<feature type="transmembrane region" description="Helical" evidence="8">
    <location>
        <begin position="431"/>
        <end position="450"/>
    </location>
</feature>
<evidence type="ECO:0000259" key="9">
    <source>
        <dbReference type="Pfam" id="PF13231"/>
    </source>
</evidence>
<evidence type="ECO:0000256" key="3">
    <source>
        <dbReference type="ARBA" id="ARBA00022676"/>
    </source>
</evidence>
<evidence type="ECO:0000256" key="1">
    <source>
        <dbReference type="ARBA" id="ARBA00004651"/>
    </source>
</evidence>
<feature type="transmembrane region" description="Helical" evidence="8">
    <location>
        <begin position="133"/>
        <end position="149"/>
    </location>
</feature>
<protein>
    <recommendedName>
        <fullName evidence="9">Glycosyltransferase RgtA/B/C/D-like domain-containing protein</fullName>
    </recommendedName>
</protein>